<proteinExistence type="predicted"/>
<keyword evidence="1" id="KW-0732">Signal</keyword>
<protein>
    <recommendedName>
        <fullName evidence="3">Transmembrane protein</fullName>
    </recommendedName>
</protein>
<organism evidence="2">
    <name type="scientific">Fagus sylvatica</name>
    <name type="common">Beechnut</name>
    <dbReference type="NCBI Taxonomy" id="28930"/>
    <lineage>
        <taxon>Eukaryota</taxon>
        <taxon>Viridiplantae</taxon>
        <taxon>Streptophyta</taxon>
        <taxon>Embryophyta</taxon>
        <taxon>Tracheophyta</taxon>
        <taxon>Spermatophyta</taxon>
        <taxon>Magnoliopsida</taxon>
        <taxon>eudicotyledons</taxon>
        <taxon>Gunneridae</taxon>
        <taxon>Pentapetalae</taxon>
        <taxon>rosids</taxon>
        <taxon>fabids</taxon>
        <taxon>Fagales</taxon>
        <taxon>Fagaceae</taxon>
        <taxon>Fagus</taxon>
    </lineage>
</organism>
<dbReference type="AlphaFoldDB" id="A0A2N9HX26"/>
<evidence type="ECO:0008006" key="3">
    <source>
        <dbReference type="Google" id="ProtNLM"/>
    </source>
</evidence>
<dbReference type="EMBL" id="OIVN01004242">
    <property type="protein sequence ID" value="SPD16254.1"/>
    <property type="molecule type" value="Genomic_DNA"/>
</dbReference>
<evidence type="ECO:0000256" key="1">
    <source>
        <dbReference type="SAM" id="SignalP"/>
    </source>
</evidence>
<accession>A0A2N9HX26</accession>
<dbReference type="PANTHER" id="PTHR33592:SF3">
    <property type="entry name" value="TRANSMEMBRANE PROTEIN"/>
    <property type="match status" value="1"/>
</dbReference>
<reference evidence="2" key="1">
    <citation type="submission" date="2018-02" db="EMBL/GenBank/DDBJ databases">
        <authorList>
            <person name="Cohen D.B."/>
            <person name="Kent A.D."/>
        </authorList>
    </citation>
    <scope>NUCLEOTIDE SEQUENCE</scope>
</reference>
<dbReference type="PANTHER" id="PTHR33592">
    <property type="entry name" value="TRANSMEMBRANE PROTEIN"/>
    <property type="match status" value="1"/>
</dbReference>
<name>A0A2N9HX26_FAGSY</name>
<sequence>MGFKSHNVLIVLLIFTILFASPQLLGATRPLEGEEWLKKGKLVIQSVQRGPVTPSGSNPCTYIPGRNNGVCH</sequence>
<feature type="signal peptide" evidence="1">
    <location>
        <begin position="1"/>
        <end position="27"/>
    </location>
</feature>
<evidence type="ECO:0000313" key="2">
    <source>
        <dbReference type="EMBL" id="SPD16254.1"/>
    </source>
</evidence>
<gene>
    <name evidence="2" type="ORF">FSB_LOCUS44136</name>
</gene>
<feature type="chain" id="PRO_5014667056" description="Transmembrane protein" evidence="1">
    <location>
        <begin position="28"/>
        <end position="72"/>
    </location>
</feature>